<dbReference type="InterPro" id="IPR035965">
    <property type="entry name" value="PAS-like_dom_sf"/>
</dbReference>
<dbReference type="PROSITE" id="PS50109">
    <property type="entry name" value="HIS_KIN"/>
    <property type="match status" value="1"/>
</dbReference>
<dbReference type="PANTHER" id="PTHR43065:SF50">
    <property type="entry name" value="HISTIDINE KINASE"/>
    <property type="match status" value="1"/>
</dbReference>
<evidence type="ECO:0000256" key="5">
    <source>
        <dbReference type="ARBA" id="ARBA00022519"/>
    </source>
</evidence>
<protein>
    <recommendedName>
        <fullName evidence="3">histidine kinase</fullName>
        <ecNumber evidence="3">2.7.13.3</ecNumber>
    </recommendedName>
</protein>
<dbReference type="PRINTS" id="PR00344">
    <property type="entry name" value="BCTRLSENSOR"/>
</dbReference>
<keyword evidence="5" id="KW-0997">Cell inner membrane</keyword>
<dbReference type="EC" id="2.7.13.3" evidence="3"/>
<evidence type="ECO:0000256" key="6">
    <source>
        <dbReference type="ARBA" id="ARBA00022553"/>
    </source>
</evidence>
<keyword evidence="9" id="KW-0677">Repeat</keyword>
<proteinExistence type="predicted"/>
<comment type="subcellular location">
    <subcellularLocation>
        <location evidence="2">Cell inner membrane</location>
        <topology evidence="2">Multi-pass membrane protein</topology>
    </subcellularLocation>
</comment>
<evidence type="ECO:0000256" key="10">
    <source>
        <dbReference type="ARBA" id="ARBA00022741"/>
    </source>
</evidence>
<dbReference type="AlphaFoldDB" id="A0A1I4YCD1"/>
<evidence type="ECO:0000313" key="18">
    <source>
        <dbReference type="Proteomes" id="UP000242869"/>
    </source>
</evidence>
<gene>
    <name evidence="17" type="ORF">SAMN05660284_01305</name>
</gene>
<keyword evidence="6" id="KW-0597">Phosphoprotein</keyword>
<evidence type="ECO:0000256" key="8">
    <source>
        <dbReference type="ARBA" id="ARBA00022692"/>
    </source>
</evidence>
<dbReference type="PANTHER" id="PTHR43065">
    <property type="entry name" value="SENSOR HISTIDINE KINASE"/>
    <property type="match status" value="1"/>
</dbReference>
<keyword evidence="8 14" id="KW-0812">Transmembrane</keyword>
<dbReference type="InterPro" id="IPR003594">
    <property type="entry name" value="HATPase_dom"/>
</dbReference>
<dbReference type="Gene3D" id="1.10.287.130">
    <property type="match status" value="1"/>
</dbReference>
<keyword evidence="10" id="KW-0547">Nucleotide-binding</keyword>
<dbReference type="CDD" id="cd00130">
    <property type="entry name" value="PAS"/>
    <property type="match status" value="1"/>
</dbReference>
<keyword evidence="4" id="KW-1003">Cell membrane</keyword>
<comment type="catalytic activity">
    <reaction evidence="1">
        <text>ATP + protein L-histidine = ADP + protein N-phospho-L-histidine.</text>
        <dbReference type="EC" id="2.7.13.3"/>
    </reaction>
</comment>
<dbReference type="PROSITE" id="PS50113">
    <property type="entry name" value="PAC"/>
    <property type="match status" value="1"/>
</dbReference>
<dbReference type="InterPro" id="IPR000700">
    <property type="entry name" value="PAS-assoc_C"/>
</dbReference>
<evidence type="ECO:0000313" key="17">
    <source>
        <dbReference type="EMBL" id="SFN35636.1"/>
    </source>
</evidence>
<evidence type="ECO:0000256" key="9">
    <source>
        <dbReference type="ARBA" id="ARBA00022737"/>
    </source>
</evidence>
<dbReference type="CDD" id="cd12914">
    <property type="entry name" value="PDC1_DGC_like"/>
    <property type="match status" value="1"/>
</dbReference>
<dbReference type="Gene3D" id="3.30.565.10">
    <property type="entry name" value="Histidine kinase-like ATPase, C-terminal domain"/>
    <property type="match status" value="1"/>
</dbReference>
<dbReference type="InterPro" id="IPR005467">
    <property type="entry name" value="His_kinase_dom"/>
</dbReference>
<name>A0A1I4YCD1_9NEIS</name>
<dbReference type="CDD" id="cd12915">
    <property type="entry name" value="PDC2_DGC_like"/>
    <property type="match status" value="1"/>
</dbReference>
<dbReference type="InterPro" id="IPR036890">
    <property type="entry name" value="HATPase_C_sf"/>
</dbReference>
<dbReference type="GO" id="GO:0000155">
    <property type="term" value="F:phosphorelay sensor kinase activity"/>
    <property type="evidence" value="ECO:0007669"/>
    <property type="project" value="InterPro"/>
</dbReference>
<dbReference type="EMBL" id="FOVE01000007">
    <property type="protein sequence ID" value="SFN35636.1"/>
    <property type="molecule type" value="Genomic_DNA"/>
</dbReference>
<keyword evidence="13" id="KW-0175">Coiled coil</keyword>
<dbReference type="InterPro" id="IPR013655">
    <property type="entry name" value="PAS_fold_3"/>
</dbReference>
<evidence type="ECO:0000256" key="1">
    <source>
        <dbReference type="ARBA" id="ARBA00000085"/>
    </source>
</evidence>
<keyword evidence="18" id="KW-1185">Reference proteome</keyword>
<evidence type="ECO:0000256" key="14">
    <source>
        <dbReference type="SAM" id="Phobius"/>
    </source>
</evidence>
<dbReference type="InterPro" id="IPR004358">
    <property type="entry name" value="Sig_transdc_His_kin-like_C"/>
</dbReference>
<dbReference type="SUPFAM" id="SSF55874">
    <property type="entry name" value="ATPase domain of HSP90 chaperone/DNA topoisomerase II/histidine kinase"/>
    <property type="match status" value="1"/>
</dbReference>
<dbReference type="CDD" id="cd00082">
    <property type="entry name" value="HisKA"/>
    <property type="match status" value="1"/>
</dbReference>
<dbReference type="InterPro" id="IPR000014">
    <property type="entry name" value="PAS"/>
</dbReference>
<feature type="transmembrane region" description="Helical" evidence="14">
    <location>
        <begin position="12"/>
        <end position="31"/>
    </location>
</feature>
<evidence type="ECO:0000256" key="3">
    <source>
        <dbReference type="ARBA" id="ARBA00012438"/>
    </source>
</evidence>
<dbReference type="InterPro" id="IPR003661">
    <property type="entry name" value="HisK_dim/P_dom"/>
</dbReference>
<feature type="coiled-coil region" evidence="13">
    <location>
        <begin position="441"/>
        <end position="500"/>
    </location>
</feature>
<feature type="domain" description="Histidine kinase" evidence="15">
    <location>
        <begin position="509"/>
        <end position="751"/>
    </location>
</feature>
<dbReference type="Pfam" id="PF02518">
    <property type="entry name" value="HATPase_c"/>
    <property type="match status" value="1"/>
</dbReference>
<evidence type="ECO:0000259" key="15">
    <source>
        <dbReference type="PROSITE" id="PS50109"/>
    </source>
</evidence>
<dbReference type="Proteomes" id="UP000242869">
    <property type="component" value="Unassembled WGS sequence"/>
</dbReference>
<organism evidence="17 18">
    <name type="scientific">Formivibrio citricus</name>
    <dbReference type="NCBI Taxonomy" id="83765"/>
    <lineage>
        <taxon>Bacteria</taxon>
        <taxon>Pseudomonadati</taxon>
        <taxon>Pseudomonadota</taxon>
        <taxon>Betaproteobacteria</taxon>
        <taxon>Neisseriales</taxon>
        <taxon>Chitinibacteraceae</taxon>
        <taxon>Formivibrio</taxon>
    </lineage>
</organism>
<dbReference type="SMART" id="SM00086">
    <property type="entry name" value="PAC"/>
    <property type="match status" value="1"/>
</dbReference>
<dbReference type="InterPro" id="IPR001610">
    <property type="entry name" value="PAC"/>
</dbReference>
<dbReference type="InterPro" id="IPR036097">
    <property type="entry name" value="HisK_dim/P_sf"/>
</dbReference>
<dbReference type="SUPFAM" id="SSF47384">
    <property type="entry name" value="Homodimeric domain of signal transducing histidine kinase"/>
    <property type="match status" value="1"/>
</dbReference>
<evidence type="ECO:0000256" key="12">
    <source>
        <dbReference type="ARBA" id="ARBA00023136"/>
    </source>
</evidence>
<dbReference type="STRING" id="83765.SAMN05660284_01305"/>
<dbReference type="GO" id="GO:0005886">
    <property type="term" value="C:plasma membrane"/>
    <property type="evidence" value="ECO:0007669"/>
    <property type="project" value="UniProtKB-SubCell"/>
</dbReference>
<keyword evidence="12 14" id="KW-0472">Membrane</keyword>
<evidence type="ECO:0000256" key="2">
    <source>
        <dbReference type="ARBA" id="ARBA00004429"/>
    </source>
</evidence>
<dbReference type="GO" id="GO:0000166">
    <property type="term" value="F:nucleotide binding"/>
    <property type="evidence" value="ECO:0007669"/>
    <property type="project" value="UniProtKB-KW"/>
</dbReference>
<sequence>MNTSRFAKPVYMLAAFLLATAVLWAAIFALLQSTQREAMQRATTVGQNLARTVAETESASIQSLDLLVQHFRKEWIHHRDEFPAMVEWHREFLARSSVVQVGIISADGRLAFSNVQGWTPVDLSDREHFKVHKARGTDELFVSAPVLGRVTKQWTIQFTRPIFDERKQFAGVIVFSVLSPALERLLKVFDLGEGVIISLARFDGQIVAHSRDIAQASKVSLAGSHGLLSDEPEAGEFQRKSYIDGTMRLYRYQKVTAYPFTVFVGQDVPVILAQYNRLRTLYFVVGALVTALMLAIMLLLIGRYRKNEEAQRNKVKFQEELHQSDERCRLIAETIDAVFWSADIFDRCSFYVSPAYARIWKRDISSLESGLHPLAESVHEADRQRVLADLELKKEIPFEHEYRIVHPDGSVHWIWGRGFPVRNDAGQITRYVGLAKDVTARKLAEEKLSRFNDELEQRVEERTTELQAANAALLDEKELHEALIKKLEEAQNQLLQSEKMASIGQLAAGVAHEINNPIGFVSSNLGALQRYSQDMLKLLQTYEQAEGSLTSEVQEELARLKHQIDFDYLREDLGKLLGESQDGLQRVKRIVQDLKDFSHAGDSERVWANLENGLESTLNVVWNEIKYKAMVIREYAGIPDIECIPSQLNQVFMNLLVNAAQAIKDKGQITVRTGSDDVNVWVEIADTGSGISPENMNRIFDPFFTTKPVGQGTGLGLSLSYSIVQKHGGRIEVSSVPGEGTTFRVVLPLSR</sequence>
<dbReference type="Pfam" id="PF08447">
    <property type="entry name" value="PAS_3"/>
    <property type="match status" value="1"/>
</dbReference>
<dbReference type="Gene3D" id="3.30.450.20">
    <property type="entry name" value="PAS domain"/>
    <property type="match status" value="3"/>
</dbReference>
<keyword evidence="11 14" id="KW-1133">Transmembrane helix</keyword>
<evidence type="ECO:0000256" key="11">
    <source>
        <dbReference type="ARBA" id="ARBA00022989"/>
    </source>
</evidence>
<dbReference type="SMART" id="SM00388">
    <property type="entry name" value="HisKA"/>
    <property type="match status" value="1"/>
</dbReference>
<keyword evidence="7" id="KW-0808">Transferase</keyword>
<dbReference type="Gene3D" id="2.10.70.100">
    <property type="match status" value="1"/>
</dbReference>
<evidence type="ECO:0000256" key="13">
    <source>
        <dbReference type="SAM" id="Coils"/>
    </source>
</evidence>
<feature type="transmembrane region" description="Helical" evidence="14">
    <location>
        <begin position="281"/>
        <end position="302"/>
    </location>
</feature>
<reference evidence="18" key="1">
    <citation type="submission" date="2016-10" db="EMBL/GenBank/DDBJ databases">
        <authorList>
            <person name="Varghese N."/>
            <person name="Submissions S."/>
        </authorList>
    </citation>
    <scope>NUCLEOTIDE SEQUENCE [LARGE SCALE GENOMIC DNA]</scope>
    <source>
        <strain evidence="18">DSM 6150</strain>
    </source>
</reference>
<evidence type="ECO:0000256" key="7">
    <source>
        <dbReference type="ARBA" id="ARBA00022679"/>
    </source>
</evidence>
<accession>A0A1I4YCD1</accession>
<dbReference type="SUPFAM" id="SSF55785">
    <property type="entry name" value="PYP-like sensor domain (PAS domain)"/>
    <property type="match status" value="1"/>
</dbReference>
<dbReference type="NCBIfam" id="TIGR00229">
    <property type="entry name" value="sensory_box"/>
    <property type="match status" value="1"/>
</dbReference>
<dbReference type="CDD" id="cd16943">
    <property type="entry name" value="HATPase_AtoS-like"/>
    <property type="match status" value="1"/>
</dbReference>
<feature type="domain" description="PAC" evidence="16">
    <location>
        <begin position="398"/>
        <end position="450"/>
    </location>
</feature>
<evidence type="ECO:0000259" key="16">
    <source>
        <dbReference type="PROSITE" id="PS50113"/>
    </source>
</evidence>
<dbReference type="FunFam" id="2.10.70.100:FF:000001">
    <property type="entry name" value="Sensory transduction histidine kinase"/>
    <property type="match status" value="1"/>
</dbReference>
<dbReference type="SMART" id="SM00387">
    <property type="entry name" value="HATPase_c"/>
    <property type="match status" value="1"/>
</dbReference>
<evidence type="ECO:0000256" key="4">
    <source>
        <dbReference type="ARBA" id="ARBA00022475"/>
    </source>
</evidence>